<dbReference type="EMBL" id="CP010552">
    <property type="protein sequence ID" value="ALE52619.1"/>
    <property type="molecule type" value="Genomic_DNA"/>
</dbReference>
<protein>
    <submittedName>
        <fullName evidence="1">Uncharacterized protein</fullName>
    </submittedName>
</protein>
<dbReference type="AlphaFoldDB" id="A0A0M4NTV6"/>
<name>A0A0M4NTV6_9GAMM</name>
<evidence type="ECO:0000313" key="2">
    <source>
        <dbReference type="Proteomes" id="UP000058020"/>
    </source>
</evidence>
<dbReference type="RefSeq" id="WP_053951582.1">
    <property type="nucleotide sequence ID" value="NZ_CP010552.1"/>
</dbReference>
<keyword evidence="2" id="KW-1185">Reference proteome</keyword>
<dbReference type="STRING" id="1705394.SP60_05005"/>
<dbReference type="KEGG" id="tho:SP60_05005"/>
<organism evidence="1 2">
    <name type="scientific">Candidatus Thioglobus autotrophicus</name>
    <dbReference type="NCBI Taxonomy" id="1705394"/>
    <lineage>
        <taxon>Bacteria</taxon>
        <taxon>Pseudomonadati</taxon>
        <taxon>Pseudomonadota</taxon>
        <taxon>Gammaproteobacteria</taxon>
        <taxon>Candidatus Pseudothioglobaceae</taxon>
        <taxon>Candidatus Thioglobus</taxon>
    </lineage>
</organism>
<proteinExistence type="predicted"/>
<accession>A0A0M4NTV6</accession>
<sequence>MKYIKPVEGYKTKKKVISTRVTEILIKALETAKPEMPHRFDFTFSIPEIIDKAFEDALDEIKVATGGYDFYELEKFKYYIRYAKERYGVEDTTLIDPDKEAHKILVAYTELRYGEDQKNQVEMSYLTHNRRSEIEEQLAEEAGL</sequence>
<dbReference type="Proteomes" id="UP000058020">
    <property type="component" value="Chromosome"/>
</dbReference>
<reference evidence="1 2" key="1">
    <citation type="journal article" date="2015" name="Genome Announc.">
        <title>Genome Sequence of 'Candidatus Thioglobus autotrophica' Strain EF1, a Chemoautotroph from the SUP05 Clade of Marine Gammaproteobacteria.</title>
        <authorList>
            <person name="Shah V."/>
            <person name="Morris R.M."/>
        </authorList>
    </citation>
    <scope>NUCLEOTIDE SEQUENCE [LARGE SCALE GENOMIC DNA]</scope>
    <source>
        <strain evidence="1 2">EF1</strain>
    </source>
</reference>
<gene>
    <name evidence="1" type="ORF">SP60_05005</name>
</gene>
<evidence type="ECO:0000313" key="1">
    <source>
        <dbReference type="EMBL" id="ALE52619.1"/>
    </source>
</evidence>